<dbReference type="Proteomes" id="UP000318578">
    <property type="component" value="Unassembled WGS sequence"/>
</dbReference>
<evidence type="ECO:0000256" key="3">
    <source>
        <dbReference type="ARBA" id="ARBA00022898"/>
    </source>
</evidence>
<comment type="pathway">
    <text evidence="5 7">Amino-acid degradation; L-kynurenine degradation; L-alanine and anthranilate from L-kynurenine: step 1/1.</text>
</comment>
<evidence type="ECO:0000256" key="5">
    <source>
        <dbReference type="HAMAP-Rule" id="MF_01970"/>
    </source>
</evidence>
<dbReference type="GO" id="GO:0030429">
    <property type="term" value="F:kynureninase activity"/>
    <property type="evidence" value="ECO:0007669"/>
    <property type="project" value="UniProtKB-UniRule"/>
</dbReference>
<dbReference type="Gene3D" id="3.40.640.10">
    <property type="entry name" value="Type I PLP-dependent aspartate aminotransferase-like (Major domain)"/>
    <property type="match status" value="1"/>
</dbReference>
<name>A0A558A6I7_9PSEU</name>
<comment type="caution">
    <text evidence="5">Lacks conserved residue(s) required for the propagation of feature annotation.</text>
</comment>
<dbReference type="PANTHER" id="PTHR14084">
    <property type="entry name" value="KYNURENINASE"/>
    <property type="match status" value="1"/>
</dbReference>
<comment type="function">
    <text evidence="5 7">Catalyzes the cleavage of L-kynurenine (L-Kyn) and L-3-hydroxykynurenine (L-3OHKyn) into anthranilic acid (AA) and 3-hydroxyanthranilic acid (3-OHAA), respectively.</text>
</comment>
<evidence type="ECO:0000256" key="1">
    <source>
        <dbReference type="ARBA" id="ARBA00022642"/>
    </source>
</evidence>
<keyword evidence="2 5" id="KW-0378">Hydrolase</keyword>
<feature type="binding site" evidence="5">
    <location>
        <position position="96"/>
    </location>
    <ligand>
        <name>pyridoxal 5'-phosphate</name>
        <dbReference type="ChEBI" id="CHEBI:597326"/>
    </ligand>
</feature>
<dbReference type="GO" id="GO:0009435">
    <property type="term" value="P:NAD+ biosynthetic process"/>
    <property type="evidence" value="ECO:0007669"/>
    <property type="project" value="UniProtKB-UniRule"/>
</dbReference>
<feature type="binding site" evidence="5">
    <location>
        <begin position="124"/>
        <end position="127"/>
    </location>
    <ligand>
        <name>pyridoxal 5'-phosphate</name>
        <dbReference type="ChEBI" id="CHEBI:597326"/>
    </ligand>
</feature>
<feature type="binding site" evidence="5">
    <location>
        <position position="193"/>
    </location>
    <ligand>
        <name>pyridoxal 5'-phosphate</name>
        <dbReference type="ChEBI" id="CHEBI:597326"/>
    </ligand>
</feature>
<proteinExistence type="inferred from homology"/>
<keyword evidence="1 5" id="KW-0662">Pyridine nucleotide biosynthesis</keyword>
<comment type="cofactor">
    <cofactor evidence="5 7">
        <name>pyridoxal 5'-phosphate</name>
        <dbReference type="ChEBI" id="CHEBI:597326"/>
    </cofactor>
</comment>
<dbReference type="GO" id="GO:0019441">
    <property type="term" value="P:L-tryptophan catabolic process to kynurenine"/>
    <property type="evidence" value="ECO:0007669"/>
    <property type="project" value="TreeGrafter"/>
</dbReference>
<dbReference type="NCBIfam" id="TIGR01814">
    <property type="entry name" value="kynureninase"/>
    <property type="match status" value="1"/>
</dbReference>
<dbReference type="PIRSF" id="PIRSF038800">
    <property type="entry name" value="KYNU"/>
    <property type="match status" value="1"/>
</dbReference>
<comment type="similarity">
    <text evidence="5 7">Belongs to the kynureninase family.</text>
</comment>
<feature type="binding site" evidence="5">
    <location>
        <position position="97"/>
    </location>
    <ligand>
        <name>pyridoxal 5'-phosphate</name>
        <dbReference type="ChEBI" id="CHEBI:597326"/>
    </ligand>
</feature>
<evidence type="ECO:0000256" key="4">
    <source>
        <dbReference type="ARBA" id="ARBA00023194"/>
    </source>
</evidence>
<dbReference type="GO" id="GO:0005737">
    <property type="term" value="C:cytoplasm"/>
    <property type="evidence" value="ECO:0007669"/>
    <property type="project" value="UniProtKB-UniRule"/>
</dbReference>
<dbReference type="GO" id="GO:0030170">
    <property type="term" value="F:pyridoxal phosphate binding"/>
    <property type="evidence" value="ECO:0007669"/>
    <property type="project" value="UniProtKB-UniRule"/>
</dbReference>
<dbReference type="GO" id="GO:0097053">
    <property type="term" value="P:L-kynurenine catabolic process"/>
    <property type="evidence" value="ECO:0007669"/>
    <property type="project" value="UniProtKB-UniRule"/>
</dbReference>
<dbReference type="InterPro" id="IPR010111">
    <property type="entry name" value="Kynureninase"/>
</dbReference>
<keyword evidence="9" id="KW-1185">Reference proteome</keyword>
<comment type="catalytic activity">
    <reaction evidence="7">
        <text>3-hydroxy-L-kynurenine + H2O = 3-hydroxyanthranilate + L-alanine + H(+)</text>
        <dbReference type="Rhea" id="RHEA:25143"/>
        <dbReference type="ChEBI" id="CHEBI:15377"/>
        <dbReference type="ChEBI" id="CHEBI:15378"/>
        <dbReference type="ChEBI" id="CHEBI:36559"/>
        <dbReference type="ChEBI" id="CHEBI:57972"/>
        <dbReference type="ChEBI" id="CHEBI:58125"/>
        <dbReference type="EC" id="3.7.1.3"/>
    </reaction>
</comment>
<reference evidence="8 9" key="1">
    <citation type="submission" date="2019-07" db="EMBL/GenBank/DDBJ databases">
        <title>New species of Amycolatopsis and Streptomyces.</title>
        <authorList>
            <person name="Duangmal K."/>
            <person name="Teo W.F.A."/>
            <person name="Lipun K."/>
        </authorList>
    </citation>
    <scope>NUCLEOTIDE SEQUENCE [LARGE SCALE GENOMIC DNA]</scope>
    <source>
        <strain evidence="8 9">JCM 30562</strain>
    </source>
</reference>
<feature type="binding site" evidence="5">
    <location>
        <position position="248"/>
    </location>
    <ligand>
        <name>pyridoxal 5'-phosphate</name>
        <dbReference type="ChEBI" id="CHEBI:597326"/>
    </ligand>
</feature>
<comment type="caution">
    <text evidence="8">The sequence shown here is derived from an EMBL/GenBank/DDBJ whole genome shotgun (WGS) entry which is preliminary data.</text>
</comment>
<accession>A0A558A6I7</accession>
<dbReference type="PANTHER" id="PTHR14084:SF0">
    <property type="entry name" value="KYNURENINASE"/>
    <property type="match status" value="1"/>
</dbReference>
<dbReference type="GO" id="GO:0017000">
    <property type="term" value="P:antibiotic biosynthetic process"/>
    <property type="evidence" value="ECO:0007669"/>
    <property type="project" value="UniProtKB-KW"/>
</dbReference>
<keyword evidence="4" id="KW-0045">Antibiotic biosynthesis</keyword>
<dbReference type="FunFam" id="3.40.640.10:FF:000107">
    <property type="entry name" value="Kynureninase"/>
    <property type="match status" value="1"/>
</dbReference>
<dbReference type="SUPFAM" id="SSF53383">
    <property type="entry name" value="PLP-dependent transferases"/>
    <property type="match status" value="1"/>
</dbReference>
<gene>
    <name evidence="5 8" type="primary">kynU</name>
    <name evidence="8" type="ORF">FNH06_22875</name>
</gene>
<comment type="catalytic activity">
    <reaction evidence="5 7">
        <text>L-kynurenine + H2O = anthranilate + L-alanine + H(+)</text>
        <dbReference type="Rhea" id="RHEA:16813"/>
        <dbReference type="ChEBI" id="CHEBI:15377"/>
        <dbReference type="ChEBI" id="CHEBI:15378"/>
        <dbReference type="ChEBI" id="CHEBI:16567"/>
        <dbReference type="ChEBI" id="CHEBI:57959"/>
        <dbReference type="ChEBI" id="CHEBI:57972"/>
        <dbReference type="EC" id="3.7.1.3"/>
    </reaction>
</comment>
<feature type="modified residue" description="N6-(pyridoxal phosphate)lysine" evidence="5">
    <location>
        <position position="219"/>
    </location>
</feature>
<dbReference type="EC" id="3.7.1.3" evidence="5 6"/>
<dbReference type="RefSeq" id="WP_144641925.1">
    <property type="nucleotide sequence ID" value="NZ_BNAX01000007.1"/>
</dbReference>
<sequence length="389" mass="41807">MSLSQVAAELDARDPLAGKRAEFDLEPQLSYLDGNSLGAPPRSVAARLDEVVRKQWAGRLIRSWDEGWWQAPERVGDRIAPLVGAAPGQVVVSDSTSVNVFKALVAAVRLNPGRPEILVDSTTFPSDGYVADSAARLTGHEIRRVPPAEMAAVVSERTAAALVNHVDYRSGLLHDLPALTESLHAAGALAVWDLCHSVGAVPMRLDAAGVDLAVGCTYKFLNGGPGAPAFLYVAEKWQERFDQPLSGWAGHADPFGMTEAYAGGAGISRARTGTPEILSMLALDAALDVWEDVTVEQVRAKALALGDFFLRCLDERVPGAEVLTPRDHRRGNQLSIRRPDAKRVMAAMTESGIIGDFRPPDVLRFGLAALYVRYVDVLRAAAFLSGWPG</sequence>
<comment type="subunit">
    <text evidence="5 7">Homodimer.</text>
</comment>
<dbReference type="OrthoDB" id="9812626at2"/>
<feature type="binding site" evidence="5">
    <location>
        <position position="196"/>
    </location>
    <ligand>
        <name>pyridoxal 5'-phosphate</name>
        <dbReference type="ChEBI" id="CHEBI:597326"/>
    </ligand>
</feature>
<evidence type="ECO:0000313" key="8">
    <source>
        <dbReference type="EMBL" id="TVT19866.1"/>
    </source>
</evidence>
<dbReference type="UniPathway" id="UPA00334">
    <property type="reaction ID" value="UER00455"/>
</dbReference>
<dbReference type="AlphaFoldDB" id="A0A558A6I7"/>
<dbReference type="Pfam" id="PF22580">
    <property type="entry name" value="KYNU_C"/>
    <property type="match status" value="1"/>
</dbReference>
<evidence type="ECO:0000256" key="6">
    <source>
        <dbReference type="NCBIfam" id="TIGR01814"/>
    </source>
</evidence>
<dbReference type="GO" id="GO:0019805">
    <property type="term" value="P:quinolinate biosynthetic process"/>
    <property type="evidence" value="ECO:0007669"/>
    <property type="project" value="UniProtKB-UniRule"/>
</dbReference>
<feature type="binding site" evidence="5">
    <location>
        <position position="274"/>
    </location>
    <ligand>
        <name>pyridoxal 5'-phosphate</name>
        <dbReference type="ChEBI" id="CHEBI:597326"/>
    </ligand>
</feature>
<dbReference type="GO" id="GO:0043420">
    <property type="term" value="P:anthranilate metabolic process"/>
    <property type="evidence" value="ECO:0007669"/>
    <property type="project" value="TreeGrafter"/>
</dbReference>
<dbReference type="InterPro" id="IPR015422">
    <property type="entry name" value="PyrdxlP-dep_Trfase_small"/>
</dbReference>
<comment type="pathway">
    <text evidence="5 7">Cofactor biosynthesis; NAD(+) biosynthesis; quinolinate from L-kynurenine: step 2/3.</text>
</comment>
<feature type="binding site" evidence="5">
    <location>
        <position position="218"/>
    </location>
    <ligand>
        <name>pyridoxal 5'-phosphate</name>
        <dbReference type="ChEBI" id="CHEBI:597326"/>
    </ligand>
</feature>
<dbReference type="EMBL" id="VJZA01000042">
    <property type="protein sequence ID" value="TVT19866.1"/>
    <property type="molecule type" value="Genomic_DNA"/>
</dbReference>
<dbReference type="UniPathway" id="UPA00253">
    <property type="reaction ID" value="UER00329"/>
</dbReference>
<dbReference type="HAMAP" id="MF_01970">
    <property type="entry name" value="Kynureninase"/>
    <property type="match status" value="1"/>
</dbReference>
<evidence type="ECO:0000256" key="2">
    <source>
        <dbReference type="ARBA" id="ARBA00022801"/>
    </source>
</evidence>
<evidence type="ECO:0000256" key="7">
    <source>
        <dbReference type="PIRNR" id="PIRNR038800"/>
    </source>
</evidence>
<protein>
    <recommendedName>
        <fullName evidence="5 6">Kynureninase</fullName>
        <ecNumber evidence="5 6">3.7.1.3</ecNumber>
    </recommendedName>
    <alternativeName>
        <fullName evidence="5">L-kynurenine hydrolase</fullName>
    </alternativeName>
</protein>
<dbReference type="InterPro" id="IPR015424">
    <property type="entry name" value="PyrdxlP-dep_Trfase"/>
</dbReference>
<evidence type="ECO:0000313" key="9">
    <source>
        <dbReference type="Proteomes" id="UP000318578"/>
    </source>
</evidence>
<dbReference type="InterPro" id="IPR015421">
    <property type="entry name" value="PyrdxlP-dep_Trfase_major"/>
</dbReference>
<dbReference type="Gene3D" id="3.90.1150.10">
    <property type="entry name" value="Aspartate Aminotransferase, domain 1"/>
    <property type="match status" value="1"/>
</dbReference>
<keyword evidence="3 5" id="KW-0663">Pyridoxal phosphate</keyword>
<organism evidence="8 9">
    <name type="scientific">Amycolatopsis acidiphila</name>
    <dbReference type="NCBI Taxonomy" id="715473"/>
    <lineage>
        <taxon>Bacteria</taxon>
        <taxon>Bacillati</taxon>
        <taxon>Actinomycetota</taxon>
        <taxon>Actinomycetes</taxon>
        <taxon>Pseudonocardiales</taxon>
        <taxon>Pseudonocardiaceae</taxon>
        <taxon>Amycolatopsis</taxon>
    </lineage>
</organism>